<dbReference type="GO" id="GO:0004386">
    <property type="term" value="F:helicase activity"/>
    <property type="evidence" value="ECO:0007669"/>
    <property type="project" value="UniProtKB-KW"/>
</dbReference>
<organism evidence="1 2">
    <name type="scientific">Gigaspora margarita</name>
    <dbReference type="NCBI Taxonomy" id="4874"/>
    <lineage>
        <taxon>Eukaryota</taxon>
        <taxon>Fungi</taxon>
        <taxon>Fungi incertae sedis</taxon>
        <taxon>Mucoromycota</taxon>
        <taxon>Glomeromycotina</taxon>
        <taxon>Glomeromycetes</taxon>
        <taxon>Diversisporales</taxon>
        <taxon>Gigasporaceae</taxon>
        <taxon>Gigaspora</taxon>
    </lineage>
</organism>
<dbReference type="OrthoDB" id="2436054at2759"/>
<proteinExistence type="predicted"/>
<keyword evidence="1" id="KW-0547">Nucleotide-binding</keyword>
<name>A0A8H3WWE4_GIGMA</name>
<keyword evidence="1" id="KW-0347">Helicase</keyword>
<gene>
    <name evidence="1" type="ORF">F8M41_014673</name>
</gene>
<keyword evidence="1" id="KW-0378">Hydrolase</keyword>
<dbReference type="Proteomes" id="UP000439903">
    <property type="component" value="Unassembled WGS sequence"/>
</dbReference>
<keyword evidence="2" id="KW-1185">Reference proteome</keyword>
<reference evidence="1 2" key="1">
    <citation type="journal article" date="2019" name="Environ. Microbiol.">
        <title>At the nexus of three kingdoms: the genome of the mycorrhizal fungus Gigaspora margarita provides insights into plant, endobacterial and fungal interactions.</title>
        <authorList>
            <person name="Venice F."/>
            <person name="Ghignone S."/>
            <person name="Salvioli di Fossalunga A."/>
            <person name="Amselem J."/>
            <person name="Novero M."/>
            <person name="Xianan X."/>
            <person name="Sedzielewska Toro K."/>
            <person name="Morin E."/>
            <person name="Lipzen A."/>
            <person name="Grigoriev I.V."/>
            <person name="Henrissat B."/>
            <person name="Martin F.M."/>
            <person name="Bonfante P."/>
        </authorList>
    </citation>
    <scope>NUCLEOTIDE SEQUENCE [LARGE SCALE GENOMIC DNA]</scope>
    <source>
        <strain evidence="1 2">BEG34</strain>
    </source>
</reference>
<comment type="caution">
    <text evidence="1">The sequence shown here is derived from an EMBL/GenBank/DDBJ whole genome shotgun (WGS) entry which is preliminary data.</text>
</comment>
<keyword evidence="1" id="KW-0067">ATP-binding</keyword>
<dbReference type="AlphaFoldDB" id="A0A8H3WWE4"/>
<dbReference type="EMBL" id="WTPW01003008">
    <property type="protein sequence ID" value="KAF0356993.1"/>
    <property type="molecule type" value="Genomic_DNA"/>
</dbReference>
<accession>A0A8H3WWE4</accession>
<protein>
    <submittedName>
        <fullName evidence="1">ATP-dependent DNA helicase pif1</fullName>
    </submittedName>
</protein>
<evidence type="ECO:0000313" key="1">
    <source>
        <dbReference type="EMBL" id="KAF0356993.1"/>
    </source>
</evidence>
<evidence type="ECO:0000313" key="2">
    <source>
        <dbReference type="Proteomes" id="UP000439903"/>
    </source>
</evidence>
<sequence>MPFCTSCSRTLSSEEFIYESKIYKTCARSTIANTIDNLENHSKLSLAFGIRFDEVTLNTVGTDVKAIATLIIDEIESGDEYHWTATTAPNLSARYYGVGNAYYACSQNQELEREYKDSNRKRITRFNCCGKISIKIDIPLAEAKVFLKHEILHEKPIDIAMPPEVKQEIEKNLNLSPTDLRTHLRIRNFDLSKITYKQIHYWWSYYTQQFYKNDENHIISACKFFEQQQENNCNLCFHLDTDSTTAIGFTTSLLLASHYTEIHCDATYRTAKGRFELYGIVGNVEGTGFPVAYLILDTTKSNNLNQEGLRTEALIGFFCALRDRGLNPIVSENNEDYTINNPINNIVEPYDTNKSYEHIAATRQRLEPKVAALQRLVDHVNEEFSANNLQHVEAIINNLDRAFTILSDIEKEKNKKLRGTTWRGSKPWTIYLNNSEK</sequence>